<keyword evidence="1" id="KW-0732">Signal</keyword>
<accession>A0A6Q2X6P8</accession>
<dbReference type="PANTHER" id="PTHR22801:SF63">
    <property type="entry name" value="C-TYPE LECTIN DOMAIN-CONTAINING PROTEIN"/>
    <property type="match status" value="1"/>
</dbReference>
<dbReference type="InterPro" id="IPR001304">
    <property type="entry name" value="C-type_lectin-like"/>
</dbReference>
<proteinExistence type="predicted"/>
<dbReference type="CDD" id="cd00037">
    <property type="entry name" value="CLECT"/>
    <property type="match status" value="1"/>
</dbReference>
<dbReference type="Gene3D" id="3.10.100.10">
    <property type="entry name" value="Mannose-Binding Protein A, subunit A"/>
    <property type="match status" value="1"/>
</dbReference>
<reference evidence="3" key="2">
    <citation type="submission" date="2020-02" db="EMBL/GenBank/DDBJ databases">
        <title>Esox lucius (northern pike) genome, fEsoLuc1, primary haplotype.</title>
        <authorList>
            <person name="Myers G."/>
            <person name="Karagic N."/>
            <person name="Meyer A."/>
            <person name="Pippel M."/>
            <person name="Reichard M."/>
            <person name="Winkler S."/>
            <person name="Tracey A."/>
            <person name="Sims Y."/>
            <person name="Howe K."/>
            <person name="Rhie A."/>
            <person name="Formenti G."/>
            <person name="Durbin R."/>
            <person name="Fedrigo O."/>
            <person name="Jarvis E.D."/>
        </authorList>
    </citation>
    <scope>NUCLEOTIDE SEQUENCE [LARGE SCALE GENOMIC DNA]</scope>
</reference>
<feature type="signal peptide" evidence="1">
    <location>
        <begin position="1"/>
        <end position="21"/>
    </location>
</feature>
<reference evidence="3" key="4">
    <citation type="submission" date="2025-09" db="UniProtKB">
        <authorList>
            <consortium name="Ensembl"/>
        </authorList>
    </citation>
    <scope>IDENTIFICATION</scope>
</reference>
<sequence>MRVITLSVLACVLVTLLGAEGFHCNDIYNCQPGYSLASNNVPHCYKLIQKQMGWTDALNYCQKEGGTLAGAHSINEYQLLLSMVKKTQDISAYAWVGLNDLDEEGKYVWTDGSNADFSWSKSAIEQQYGEEDCVALNSYKGAEGFDDIKCNSDCTFICMTMAENA</sequence>
<dbReference type="Proteomes" id="UP000265140">
    <property type="component" value="Chromosome 5"/>
</dbReference>
<reference evidence="3" key="3">
    <citation type="submission" date="2025-08" db="UniProtKB">
        <authorList>
            <consortium name="Ensembl"/>
        </authorList>
    </citation>
    <scope>IDENTIFICATION</scope>
</reference>
<evidence type="ECO:0000313" key="4">
    <source>
        <dbReference type="Proteomes" id="UP000265140"/>
    </source>
</evidence>
<dbReference type="SMART" id="SM00034">
    <property type="entry name" value="CLECT"/>
    <property type="match status" value="1"/>
</dbReference>
<evidence type="ECO:0000259" key="2">
    <source>
        <dbReference type="PROSITE" id="PS50041"/>
    </source>
</evidence>
<protein>
    <recommendedName>
        <fullName evidence="2">C-type lectin domain-containing protein</fullName>
    </recommendedName>
</protein>
<dbReference type="PROSITE" id="PS50041">
    <property type="entry name" value="C_TYPE_LECTIN_2"/>
    <property type="match status" value="1"/>
</dbReference>
<evidence type="ECO:0000313" key="3">
    <source>
        <dbReference type="Ensembl" id="ENSELUP00000049714.2"/>
    </source>
</evidence>
<dbReference type="Bgee" id="ENSELUG00000028396">
    <property type="expression patterns" value="Expressed in stomach and 14 other cell types or tissues"/>
</dbReference>
<dbReference type="SUPFAM" id="SSF56436">
    <property type="entry name" value="C-type lectin-like"/>
    <property type="match status" value="1"/>
</dbReference>
<dbReference type="InterPro" id="IPR016186">
    <property type="entry name" value="C-type_lectin-like/link_sf"/>
</dbReference>
<name>A0A6Q2X6P8_ESOLU</name>
<reference evidence="4" key="1">
    <citation type="journal article" date="2014" name="PLoS ONE">
        <title>The genome and linkage map of the northern pike (Esox lucius): conserved synteny revealed between the salmonid sister group and the Neoteleostei.</title>
        <authorList>
            <person name="Rondeau E.B."/>
            <person name="Minkley D.R."/>
            <person name="Leong J.S."/>
            <person name="Messmer A.M."/>
            <person name="Jantzen J.R."/>
            <person name="von Schalburg K.R."/>
            <person name="Lemon C."/>
            <person name="Bird N.H."/>
            <person name="Koop B.F."/>
        </authorList>
    </citation>
    <scope>NUCLEOTIDE SEQUENCE</scope>
</reference>
<feature type="chain" id="PRO_5044305236" description="C-type lectin domain-containing protein" evidence="1">
    <location>
        <begin position="22"/>
        <end position="165"/>
    </location>
</feature>
<dbReference type="Ensembl" id="ENSELUT00000083515.2">
    <property type="protein sequence ID" value="ENSELUP00000049714.2"/>
    <property type="gene ID" value="ENSELUG00000027558.2"/>
</dbReference>
<dbReference type="PANTHER" id="PTHR22801">
    <property type="entry name" value="LITHOSTATHINE"/>
    <property type="match status" value="1"/>
</dbReference>
<dbReference type="GeneTree" id="ENSGT00940000179984"/>
<dbReference type="Pfam" id="PF00059">
    <property type="entry name" value="Lectin_C"/>
    <property type="match status" value="1"/>
</dbReference>
<dbReference type="InterPro" id="IPR016187">
    <property type="entry name" value="CTDL_fold"/>
</dbReference>
<keyword evidence="4" id="KW-1185">Reference proteome</keyword>
<dbReference type="AlphaFoldDB" id="A0A6Q2X6P8"/>
<evidence type="ECO:0000256" key="1">
    <source>
        <dbReference type="SAM" id="SignalP"/>
    </source>
</evidence>
<dbReference type="InterPro" id="IPR050801">
    <property type="entry name" value="Ca-Dep_Lectins_ImmuneDev"/>
</dbReference>
<organism evidence="3 4">
    <name type="scientific">Esox lucius</name>
    <name type="common">Northern pike</name>
    <dbReference type="NCBI Taxonomy" id="8010"/>
    <lineage>
        <taxon>Eukaryota</taxon>
        <taxon>Metazoa</taxon>
        <taxon>Chordata</taxon>
        <taxon>Craniata</taxon>
        <taxon>Vertebrata</taxon>
        <taxon>Euteleostomi</taxon>
        <taxon>Actinopterygii</taxon>
        <taxon>Neopterygii</taxon>
        <taxon>Teleostei</taxon>
        <taxon>Protacanthopterygii</taxon>
        <taxon>Esociformes</taxon>
        <taxon>Esocidae</taxon>
        <taxon>Esox</taxon>
    </lineage>
</organism>
<feature type="domain" description="C-type lectin" evidence="2">
    <location>
        <begin position="43"/>
        <end position="159"/>
    </location>
</feature>